<evidence type="ECO:0000313" key="11">
    <source>
        <dbReference type="Proteomes" id="UP000249590"/>
    </source>
</evidence>
<keyword evidence="2" id="KW-0813">Transport</keyword>
<dbReference type="InterPro" id="IPR003938">
    <property type="entry name" value="K_chnl_volt-dep_EAG/ELK/ERG"/>
</dbReference>
<name>A0A8B2NMU7_9HYPH</name>
<feature type="transmembrane region" description="Helical" evidence="8">
    <location>
        <begin position="212"/>
        <end position="230"/>
    </location>
</feature>
<reference evidence="10 11" key="1">
    <citation type="submission" date="2018-05" db="EMBL/GenBank/DDBJ databases">
        <title>Acuticoccus sediminis sp. nov., isolated from deep-sea sediment of Indian Ocean.</title>
        <authorList>
            <person name="Liu X."/>
            <person name="Lai Q."/>
            <person name="Du Y."/>
            <person name="Sun F."/>
            <person name="Zhang X."/>
            <person name="Wang S."/>
            <person name="Shao Z."/>
        </authorList>
    </citation>
    <scope>NUCLEOTIDE SEQUENCE [LARGE SCALE GENOMIC DNA]</scope>
    <source>
        <strain evidence="10 11">PTG4-2</strain>
    </source>
</reference>
<keyword evidence="3 8" id="KW-0812">Transmembrane</keyword>
<dbReference type="AlphaFoldDB" id="A0A8B2NMU7"/>
<dbReference type="Gene3D" id="1.20.120.350">
    <property type="entry name" value="Voltage-gated potassium channels. Chain C"/>
    <property type="match status" value="1"/>
</dbReference>
<evidence type="ECO:0000256" key="2">
    <source>
        <dbReference type="ARBA" id="ARBA00022448"/>
    </source>
</evidence>
<gene>
    <name evidence="10" type="ORF">DLJ53_26025</name>
</gene>
<proteinExistence type="predicted"/>
<evidence type="ECO:0000256" key="1">
    <source>
        <dbReference type="ARBA" id="ARBA00004141"/>
    </source>
</evidence>
<dbReference type="SUPFAM" id="SSF81324">
    <property type="entry name" value="Voltage-gated potassium channels"/>
    <property type="match status" value="1"/>
</dbReference>
<evidence type="ECO:0000256" key="4">
    <source>
        <dbReference type="ARBA" id="ARBA00022989"/>
    </source>
</evidence>
<dbReference type="GO" id="GO:0008076">
    <property type="term" value="C:voltage-gated potassium channel complex"/>
    <property type="evidence" value="ECO:0007669"/>
    <property type="project" value="InterPro"/>
</dbReference>
<dbReference type="InterPro" id="IPR027359">
    <property type="entry name" value="Volt_channel_dom_sf"/>
</dbReference>
<accession>A0A8B2NMU7</accession>
<dbReference type="PANTHER" id="PTHR11537:SF254">
    <property type="entry name" value="POTASSIUM VOLTAGE-GATED CHANNEL PROTEIN SHAB"/>
    <property type="match status" value="1"/>
</dbReference>
<dbReference type="Proteomes" id="UP000249590">
    <property type="component" value="Unassembled WGS sequence"/>
</dbReference>
<dbReference type="Gene3D" id="1.10.287.70">
    <property type="match status" value="1"/>
</dbReference>
<organism evidence="10 11">
    <name type="scientific">Acuticoccus sediminis</name>
    <dbReference type="NCBI Taxonomy" id="2184697"/>
    <lineage>
        <taxon>Bacteria</taxon>
        <taxon>Pseudomonadati</taxon>
        <taxon>Pseudomonadota</taxon>
        <taxon>Alphaproteobacteria</taxon>
        <taxon>Hyphomicrobiales</taxon>
        <taxon>Amorphaceae</taxon>
        <taxon>Acuticoccus</taxon>
    </lineage>
</organism>
<evidence type="ECO:0000256" key="6">
    <source>
        <dbReference type="ARBA" id="ARBA00023136"/>
    </source>
</evidence>
<dbReference type="PRINTS" id="PR01463">
    <property type="entry name" value="EAGCHANLFMLY"/>
</dbReference>
<feature type="transmembrane region" description="Helical" evidence="8">
    <location>
        <begin position="97"/>
        <end position="117"/>
    </location>
</feature>
<keyword evidence="4 8" id="KW-1133">Transmembrane helix</keyword>
<dbReference type="Pfam" id="PF07885">
    <property type="entry name" value="Ion_trans_2"/>
    <property type="match status" value="1"/>
</dbReference>
<dbReference type="EMBL" id="QHHQ01000007">
    <property type="protein sequence ID" value="RAH98178.1"/>
    <property type="molecule type" value="Genomic_DNA"/>
</dbReference>
<protein>
    <submittedName>
        <fullName evidence="10">Ion transporter</fullName>
    </submittedName>
</protein>
<keyword evidence="5" id="KW-0406">Ion transport</keyword>
<dbReference type="PRINTS" id="PR00169">
    <property type="entry name" value="KCHANNEL"/>
</dbReference>
<evidence type="ECO:0000313" key="10">
    <source>
        <dbReference type="EMBL" id="RAH98178.1"/>
    </source>
</evidence>
<evidence type="ECO:0000256" key="5">
    <source>
        <dbReference type="ARBA" id="ARBA00023065"/>
    </source>
</evidence>
<feature type="transmembrane region" description="Helical" evidence="8">
    <location>
        <begin position="40"/>
        <end position="58"/>
    </location>
</feature>
<dbReference type="InterPro" id="IPR013099">
    <property type="entry name" value="K_chnl_dom"/>
</dbReference>
<feature type="transmembrane region" description="Helical" evidence="8">
    <location>
        <begin position="156"/>
        <end position="174"/>
    </location>
</feature>
<comment type="caution">
    <text evidence="10">The sequence shown here is derived from an EMBL/GenBank/DDBJ whole genome shotgun (WGS) entry which is preliminary data.</text>
</comment>
<evidence type="ECO:0000256" key="7">
    <source>
        <dbReference type="ARBA" id="ARBA00023303"/>
    </source>
</evidence>
<evidence type="ECO:0000256" key="8">
    <source>
        <dbReference type="SAM" id="Phobius"/>
    </source>
</evidence>
<feature type="transmembrane region" description="Helical" evidence="8">
    <location>
        <begin position="64"/>
        <end position="85"/>
    </location>
</feature>
<keyword evidence="7" id="KW-0407">Ion channel</keyword>
<feature type="transmembrane region" description="Helical" evidence="8">
    <location>
        <begin position="186"/>
        <end position="206"/>
    </location>
</feature>
<keyword evidence="6 8" id="KW-0472">Membrane</keyword>
<dbReference type="GO" id="GO:0001508">
    <property type="term" value="P:action potential"/>
    <property type="evidence" value="ECO:0007669"/>
    <property type="project" value="TreeGrafter"/>
</dbReference>
<dbReference type="InterPro" id="IPR028325">
    <property type="entry name" value="VG_K_chnl"/>
</dbReference>
<evidence type="ECO:0000256" key="3">
    <source>
        <dbReference type="ARBA" id="ARBA00022692"/>
    </source>
</evidence>
<dbReference type="OrthoDB" id="9799090at2"/>
<keyword evidence="11" id="KW-1185">Reference proteome</keyword>
<sequence length="273" mass="30701">MGRGLAEGLPEETSSRWSRFLQTLRELYFGFSPMSRRFRFGLLIFDVITITYFVVTTITGTAAAFQVIDVVIGILLSIDLLARTVAMRRSLLQLRSAMFYVDLVVIVSLFGSVFFAQDLALARVLRMLRVLRSYRLVVDLRRDSPWFRRREEVIEAALNLVVFVFITTSLVFVIERPVNDEINTFVDALYYTVATLTTTGFGDITVTDTTGRALTIVIMVVGVGLFLRLVQAIFRPAKVTYECPRCGLAKHDLDAVHCKHCGEVVNIPTEGAV</sequence>
<dbReference type="GO" id="GO:0005249">
    <property type="term" value="F:voltage-gated potassium channel activity"/>
    <property type="evidence" value="ECO:0007669"/>
    <property type="project" value="InterPro"/>
</dbReference>
<comment type="subcellular location">
    <subcellularLocation>
        <location evidence="1">Membrane</location>
        <topology evidence="1">Multi-pass membrane protein</topology>
    </subcellularLocation>
</comment>
<dbReference type="PANTHER" id="PTHR11537">
    <property type="entry name" value="VOLTAGE-GATED POTASSIUM CHANNEL"/>
    <property type="match status" value="1"/>
</dbReference>
<evidence type="ECO:0000259" key="9">
    <source>
        <dbReference type="Pfam" id="PF07885"/>
    </source>
</evidence>
<feature type="domain" description="Potassium channel" evidence="9">
    <location>
        <begin position="161"/>
        <end position="234"/>
    </location>
</feature>